<evidence type="ECO:0000313" key="3">
    <source>
        <dbReference type="Proteomes" id="UP001501771"/>
    </source>
</evidence>
<evidence type="ECO:0000313" key="2">
    <source>
        <dbReference type="EMBL" id="GAA2145576.1"/>
    </source>
</evidence>
<dbReference type="EMBL" id="BAAAQR010000005">
    <property type="protein sequence ID" value="GAA2145576.1"/>
    <property type="molecule type" value="Genomic_DNA"/>
</dbReference>
<proteinExistence type="predicted"/>
<gene>
    <name evidence="2" type="ORF">GCM10009844_20540</name>
</gene>
<comment type="caution">
    <text evidence="2">The sequence shown here is derived from an EMBL/GenBank/DDBJ whole genome shotgun (WGS) entry which is preliminary data.</text>
</comment>
<dbReference type="Proteomes" id="UP001501771">
    <property type="component" value="Unassembled WGS sequence"/>
</dbReference>
<organism evidence="2 3">
    <name type="scientific">Nocardioides koreensis</name>
    <dbReference type="NCBI Taxonomy" id="433651"/>
    <lineage>
        <taxon>Bacteria</taxon>
        <taxon>Bacillati</taxon>
        <taxon>Actinomycetota</taxon>
        <taxon>Actinomycetes</taxon>
        <taxon>Propionibacteriales</taxon>
        <taxon>Nocardioidaceae</taxon>
        <taxon>Nocardioides</taxon>
    </lineage>
</organism>
<keyword evidence="3" id="KW-1185">Reference proteome</keyword>
<reference evidence="3" key="1">
    <citation type="journal article" date="2019" name="Int. J. Syst. Evol. Microbiol.">
        <title>The Global Catalogue of Microorganisms (GCM) 10K type strain sequencing project: providing services to taxonomists for standard genome sequencing and annotation.</title>
        <authorList>
            <consortium name="The Broad Institute Genomics Platform"/>
            <consortium name="The Broad Institute Genome Sequencing Center for Infectious Disease"/>
            <person name="Wu L."/>
            <person name="Ma J."/>
        </authorList>
    </citation>
    <scope>NUCLEOTIDE SEQUENCE [LARGE SCALE GENOMIC DNA]</scope>
    <source>
        <strain evidence="3">JCM 16022</strain>
    </source>
</reference>
<sequence length="102" mass="10635">MSAQAPSAVLLVRAEKFLPIHATAADNTFQSDVPEGQPGEMVSATALAEMDAVRQGHAAPQLVRLARSERLHRRGGRGAVCVAPPPDGGRRRGGARALSTAD</sequence>
<feature type="region of interest" description="Disordered" evidence="1">
    <location>
        <begin position="74"/>
        <end position="102"/>
    </location>
</feature>
<protein>
    <submittedName>
        <fullName evidence="2">Uncharacterized protein</fullName>
    </submittedName>
</protein>
<evidence type="ECO:0000256" key="1">
    <source>
        <dbReference type="SAM" id="MobiDB-lite"/>
    </source>
</evidence>
<accession>A0ABP5LGR5</accession>
<name>A0ABP5LGR5_9ACTN</name>